<dbReference type="NCBIfam" id="TIGR04057">
    <property type="entry name" value="SusC_RagA_signa"/>
    <property type="match status" value="1"/>
</dbReference>
<dbReference type="Gene3D" id="2.170.130.10">
    <property type="entry name" value="TonB-dependent receptor, plug domain"/>
    <property type="match status" value="1"/>
</dbReference>
<evidence type="ECO:0000313" key="2">
    <source>
        <dbReference type="EMBL" id="MBS2099660.1"/>
    </source>
</evidence>
<accession>A0ABS5JXL3</accession>
<feature type="domain" description="TonB-dependent receptor plug" evidence="1">
    <location>
        <begin position="81"/>
        <end position="140"/>
    </location>
</feature>
<comment type="caution">
    <text evidence="2">The sequence shown here is derived from an EMBL/GenBank/DDBJ whole genome shotgun (WGS) entry which is preliminary data.</text>
</comment>
<name>A0ABS5JXL3_9BACT</name>
<dbReference type="InterPro" id="IPR023997">
    <property type="entry name" value="TonB-dep_OMP_SusC/RagA_CS"/>
</dbReference>
<organism evidence="2 3">
    <name type="scientific">Carboxylicivirga linearis</name>
    <dbReference type="NCBI Taxonomy" id="1628157"/>
    <lineage>
        <taxon>Bacteria</taxon>
        <taxon>Pseudomonadati</taxon>
        <taxon>Bacteroidota</taxon>
        <taxon>Bacteroidia</taxon>
        <taxon>Marinilabiliales</taxon>
        <taxon>Marinilabiliaceae</taxon>
        <taxon>Carboxylicivirga</taxon>
    </lineage>
</organism>
<dbReference type="Pfam" id="PF07715">
    <property type="entry name" value="Plug"/>
    <property type="match status" value="1"/>
</dbReference>
<proteinExistence type="predicted"/>
<dbReference type="NCBIfam" id="TIGR04056">
    <property type="entry name" value="OMP_RagA_SusC"/>
    <property type="match status" value="1"/>
</dbReference>
<evidence type="ECO:0000259" key="1">
    <source>
        <dbReference type="Pfam" id="PF07715"/>
    </source>
</evidence>
<dbReference type="SUPFAM" id="SSF56935">
    <property type="entry name" value="Porins"/>
    <property type="match status" value="1"/>
</dbReference>
<gene>
    <name evidence="2" type="ORF">KEM10_15295</name>
</gene>
<reference evidence="2 3" key="1">
    <citation type="journal article" date="2015" name="Int. J. Syst. Evol. Microbiol.">
        <title>Carboxylicivirga linearis sp. nov., isolated from a sea cucumber culture pond.</title>
        <authorList>
            <person name="Wang F.Q."/>
            <person name="Zhou Y.X."/>
            <person name="Lin X.Z."/>
            <person name="Chen G.J."/>
            <person name="Du Z.J."/>
        </authorList>
    </citation>
    <scope>NUCLEOTIDE SEQUENCE [LARGE SCALE GENOMIC DNA]</scope>
    <source>
        <strain evidence="2 3">FB218</strain>
    </source>
</reference>
<keyword evidence="3" id="KW-1185">Reference proteome</keyword>
<dbReference type="InterPro" id="IPR023996">
    <property type="entry name" value="TonB-dep_OMP_SusC/RagA"/>
</dbReference>
<sequence length="948" mass="106725">MKYIQLRFICLALFIMVPLFLIESQNSEGNEADTLKLTEDPLVQVAYKKVAKGELLGGVSVVDLAELTKMNYTTYSLDNMQGYIGGYTGNSLWGMGDYLVLVDGIPRDANNVLPTEIDQITFLKGASAIAIYGSRAAKGVIYISTKRGTDSDLKVNVRANTGWHVAKSYPKYLGSAEYMTLFNEASLNDGKDVVYSDEDIYNYGSANNPYRYPNVDFYSSDYIKKSYNRTDVITEITGGNKRAKFYSNIGYYTEGDMINFGEAKDNNTNRLNIRGNVDVNINSNVSAYINANATFYNARTANSSGDNNYWQNAASMRPNRISPLIPISFLDPNDQQSWNYINSSSNIIDDKYFLAGTQSEPTNIFADYYAAGYNKWTSRQFQFDTGIDFDLQKVLKGLSFHTQFAVDYSTTYSTSFNNSYAVFNPVWRDYNGVEYVQIPSRIGNDEKSGNQNISNSSSRQTTLFSGRLVYENTVNDAHNFNTMLIASGWQQKVSAEYHAISNANLAWQLDYNFKHKYYASLSATATHSARLAEGNRTAISPSVTLAWRISNEDFLSGSNVIDDLLLSASASTLNTDIDIENYYMYSGSYDNADGAYWGWSDGRPERSTNAKRGANEDLDFIKRQELSASIYASLWNRKVEINTSVFTNKMDGGVIIPSTIYPSYFSTYYPESTFRPYQNFNVDERNGFDFSVNFNKHVGEVDLTLGLNGVYYITNAAKRDEANEWGYQNRQGQPLDGIWGLENDGFFNSQEEIDNSPEQRFSGTVKPGDIKYIDQNGDGIIDEQDNVYLGRGGWSGAPFTAGVNLVAKWKNLTFFALGTGSFGAYAMKNSSYFWVSGNGKYSEAVRDRWTEATKETATYPRLTTESGDNNFRNSDFWLYKTDRFNLAKVQITYDIPKNVLQNFVFQDISMYMSGSNLLTISKEREILEMSVGSAPQTRFYNFGIKAVF</sequence>
<dbReference type="EMBL" id="JAGUCO010000013">
    <property type="protein sequence ID" value="MBS2099660.1"/>
    <property type="molecule type" value="Genomic_DNA"/>
</dbReference>
<dbReference type="InterPro" id="IPR037066">
    <property type="entry name" value="Plug_dom_sf"/>
</dbReference>
<protein>
    <submittedName>
        <fullName evidence="2">SusC/RagA family TonB-linked outer membrane protein</fullName>
    </submittedName>
</protein>
<dbReference type="RefSeq" id="WP_212216901.1">
    <property type="nucleotide sequence ID" value="NZ_JAGUCO010000013.1"/>
</dbReference>
<dbReference type="Proteomes" id="UP000708576">
    <property type="component" value="Unassembled WGS sequence"/>
</dbReference>
<evidence type="ECO:0000313" key="3">
    <source>
        <dbReference type="Proteomes" id="UP000708576"/>
    </source>
</evidence>
<dbReference type="InterPro" id="IPR012910">
    <property type="entry name" value="Plug_dom"/>
</dbReference>